<dbReference type="PANTHER" id="PTHR48111:SF40">
    <property type="entry name" value="PHOSPHATE REGULON TRANSCRIPTIONAL REGULATORY PROTEIN PHOB"/>
    <property type="match status" value="1"/>
</dbReference>
<gene>
    <name evidence="8" type="ORF">B0O44_102430</name>
</gene>
<feature type="DNA-binding region" description="OmpR/PhoB-type" evidence="5">
    <location>
        <begin position="131"/>
        <end position="229"/>
    </location>
</feature>
<evidence type="ECO:0000256" key="3">
    <source>
        <dbReference type="ARBA" id="ARBA00023125"/>
    </source>
</evidence>
<evidence type="ECO:0000256" key="1">
    <source>
        <dbReference type="ARBA" id="ARBA00022553"/>
    </source>
</evidence>
<comment type="caution">
    <text evidence="8">The sequence shown here is derived from an EMBL/GenBank/DDBJ whole genome shotgun (WGS) entry which is preliminary data.</text>
</comment>
<dbReference type="PROSITE" id="PS51755">
    <property type="entry name" value="OMPR_PHOB"/>
    <property type="match status" value="1"/>
</dbReference>
<evidence type="ECO:0000256" key="5">
    <source>
        <dbReference type="PROSITE-ProRule" id="PRU01091"/>
    </source>
</evidence>
<reference evidence="8 9" key="1">
    <citation type="submission" date="2018-06" db="EMBL/GenBank/DDBJ databases">
        <title>Genomic Encyclopedia of Archaeal and Bacterial Type Strains, Phase II (KMG-II): from individual species to whole genera.</title>
        <authorList>
            <person name="Goeker M."/>
        </authorList>
    </citation>
    <scope>NUCLEOTIDE SEQUENCE [LARGE SCALE GENOMIC DNA]</scope>
    <source>
        <strain evidence="8 9">DSM 27372</strain>
    </source>
</reference>
<dbReference type="GO" id="GO:0005829">
    <property type="term" value="C:cytosol"/>
    <property type="evidence" value="ECO:0007669"/>
    <property type="project" value="TreeGrafter"/>
</dbReference>
<dbReference type="InterPro" id="IPR001789">
    <property type="entry name" value="Sig_transdc_resp-reg_receiver"/>
</dbReference>
<keyword evidence="3 5" id="KW-0238">DNA-binding</keyword>
<dbReference type="RefSeq" id="WP_110828502.1">
    <property type="nucleotide sequence ID" value="NZ_QKLU01000002.1"/>
</dbReference>
<dbReference type="OrthoDB" id="9790442at2"/>
<dbReference type="InterPro" id="IPR016032">
    <property type="entry name" value="Sig_transdc_resp-reg_C-effctor"/>
</dbReference>
<dbReference type="PROSITE" id="PS50110">
    <property type="entry name" value="RESPONSE_REGULATORY"/>
    <property type="match status" value="1"/>
</dbReference>
<dbReference type="InterPro" id="IPR001867">
    <property type="entry name" value="OmpR/PhoB-type_DNA-bd"/>
</dbReference>
<dbReference type="AlphaFoldDB" id="A0A318UP61"/>
<dbReference type="EMBL" id="QKLU01000002">
    <property type="protein sequence ID" value="PYF75875.1"/>
    <property type="molecule type" value="Genomic_DNA"/>
</dbReference>
<keyword evidence="9" id="KW-1185">Reference proteome</keyword>
<protein>
    <submittedName>
        <fullName evidence="8">DNA-binding response OmpR family regulator</fullName>
    </submittedName>
</protein>
<dbReference type="Pfam" id="PF00072">
    <property type="entry name" value="Response_reg"/>
    <property type="match status" value="1"/>
</dbReference>
<organism evidence="8 9">
    <name type="scientific">Pedobacter nutrimenti</name>
    <dbReference type="NCBI Taxonomy" id="1241337"/>
    <lineage>
        <taxon>Bacteria</taxon>
        <taxon>Pseudomonadati</taxon>
        <taxon>Bacteroidota</taxon>
        <taxon>Sphingobacteriia</taxon>
        <taxon>Sphingobacteriales</taxon>
        <taxon>Sphingobacteriaceae</taxon>
        <taxon>Pedobacter</taxon>
    </lineage>
</organism>
<dbReference type="InterPro" id="IPR036388">
    <property type="entry name" value="WH-like_DNA-bd_sf"/>
</dbReference>
<feature type="domain" description="Response regulatory" evidence="6">
    <location>
        <begin position="5"/>
        <end position="119"/>
    </location>
</feature>
<feature type="modified residue" description="4-aspartylphosphate" evidence="4">
    <location>
        <position position="54"/>
    </location>
</feature>
<sequence>METYKILLVEDEPFLSRVLKESLEQRNYLVSYAPDGEKAYGLFKNNTFSLCIVDVMLPLMDGFSLVERLRKLNPTIPILFLTAKTSTEDLIKGYKSGGNDYLRKPFSLDELFLRIEELLNRPHFQEQKMKEQQHVIGQFLFSPHKQELRFSGKPEIKLSHKETELLLLLYKNKNAILDRKTTLVSLWGDDNFYNTRTMDVFITKLRKHLKQDPNIEILNIRGLGYKLIC</sequence>
<dbReference type="GO" id="GO:0032993">
    <property type="term" value="C:protein-DNA complex"/>
    <property type="evidence" value="ECO:0007669"/>
    <property type="project" value="TreeGrafter"/>
</dbReference>
<feature type="domain" description="OmpR/PhoB-type" evidence="7">
    <location>
        <begin position="131"/>
        <end position="229"/>
    </location>
</feature>
<evidence type="ECO:0000259" key="6">
    <source>
        <dbReference type="PROSITE" id="PS50110"/>
    </source>
</evidence>
<name>A0A318UP61_9SPHI</name>
<dbReference type="GO" id="GO:0000976">
    <property type="term" value="F:transcription cis-regulatory region binding"/>
    <property type="evidence" value="ECO:0007669"/>
    <property type="project" value="TreeGrafter"/>
</dbReference>
<dbReference type="SMART" id="SM00862">
    <property type="entry name" value="Trans_reg_C"/>
    <property type="match status" value="1"/>
</dbReference>
<dbReference type="GO" id="GO:0000156">
    <property type="term" value="F:phosphorelay response regulator activity"/>
    <property type="evidence" value="ECO:0007669"/>
    <property type="project" value="TreeGrafter"/>
</dbReference>
<dbReference type="Proteomes" id="UP000248198">
    <property type="component" value="Unassembled WGS sequence"/>
</dbReference>
<keyword evidence="2" id="KW-0902">Two-component regulatory system</keyword>
<dbReference type="InterPro" id="IPR011006">
    <property type="entry name" value="CheY-like_superfamily"/>
</dbReference>
<dbReference type="Pfam" id="PF00486">
    <property type="entry name" value="Trans_reg_C"/>
    <property type="match status" value="1"/>
</dbReference>
<keyword evidence="1 4" id="KW-0597">Phosphoprotein</keyword>
<proteinExistence type="predicted"/>
<dbReference type="GO" id="GO:0006355">
    <property type="term" value="P:regulation of DNA-templated transcription"/>
    <property type="evidence" value="ECO:0007669"/>
    <property type="project" value="InterPro"/>
</dbReference>
<dbReference type="SMART" id="SM00448">
    <property type="entry name" value="REC"/>
    <property type="match status" value="1"/>
</dbReference>
<dbReference type="Gene3D" id="1.10.10.10">
    <property type="entry name" value="Winged helix-like DNA-binding domain superfamily/Winged helix DNA-binding domain"/>
    <property type="match status" value="1"/>
</dbReference>
<dbReference type="Gene3D" id="3.40.50.2300">
    <property type="match status" value="1"/>
</dbReference>
<dbReference type="CDD" id="cd17574">
    <property type="entry name" value="REC_OmpR"/>
    <property type="match status" value="1"/>
</dbReference>
<evidence type="ECO:0000259" key="7">
    <source>
        <dbReference type="PROSITE" id="PS51755"/>
    </source>
</evidence>
<evidence type="ECO:0000256" key="2">
    <source>
        <dbReference type="ARBA" id="ARBA00023012"/>
    </source>
</evidence>
<evidence type="ECO:0000256" key="4">
    <source>
        <dbReference type="PROSITE-ProRule" id="PRU00169"/>
    </source>
</evidence>
<dbReference type="PANTHER" id="PTHR48111">
    <property type="entry name" value="REGULATOR OF RPOS"/>
    <property type="match status" value="1"/>
</dbReference>
<dbReference type="SUPFAM" id="SSF46894">
    <property type="entry name" value="C-terminal effector domain of the bipartite response regulators"/>
    <property type="match status" value="1"/>
</dbReference>
<evidence type="ECO:0000313" key="8">
    <source>
        <dbReference type="EMBL" id="PYF75875.1"/>
    </source>
</evidence>
<dbReference type="InterPro" id="IPR039420">
    <property type="entry name" value="WalR-like"/>
</dbReference>
<dbReference type="CDD" id="cd00383">
    <property type="entry name" value="trans_reg_C"/>
    <property type="match status" value="1"/>
</dbReference>
<evidence type="ECO:0000313" key="9">
    <source>
        <dbReference type="Proteomes" id="UP000248198"/>
    </source>
</evidence>
<accession>A0A318UP61</accession>
<dbReference type="SUPFAM" id="SSF52172">
    <property type="entry name" value="CheY-like"/>
    <property type="match status" value="1"/>
</dbReference>